<dbReference type="OrthoDB" id="9780677at2"/>
<dbReference type="GO" id="GO:0016887">
    <property type="term" value="F:ATP hydrolysis activity"/>
    <property type="evidence" value="ECO:0007669"/>
    <property type="project" value="InterPro"/>
</dbReference>
<reference evidence="3 4" key="1">
    <citation type="submission" date="2016-11" db="EMBL/GenBank/DDBJ databases">
        <authorList>
            <person name="Jaros S."/>
            <person name="Januszkiewicz K."/>
            <person name="Wedrychowicz H."/>
        </authorList>
    </citation>
    <scope>NUCLEOTIDE SEQUENCE [LARGE SCALE GENOMIC DNA]</scope>
    <source>
        <strain evidence="3 4">DSM 21758</strain>
    </source>
</reference>
<dbReference type="SMART" id="SM00382">
    <property type="entry name" value="AAA"/>
    <property type="match status" value="2"/>
</dbReference>
<dbReference type="GO" id="GO:0015446">
    <property type="term" value="F:ATPase-coupled arsenite transmembrane transporter activity"/>
    <property type="evidence" value="ECO:0007669"/>
    <property type="project" value="InterPro"/>
</dbReference>
<evidence type="ECO:0000256" key="1">
    <source>
        <dbReference type="ARBA" id="ARBA00011040"/>
    </source>
</evidence>
<dbReference type="STRING" id="1121302.SAMN02745163_01938"/>
<dbReference type="NCBIfam" id="TIGR00345">
    <property type="entry name" value="GET3_arsA_TRC40"/>
    <property type="match status" value="1"/>
</dbReference>
<gene>
    <name evidence="3" type="ORF">SAMN02745163_01938</name>
</gene>
<dbReference type="RefSeq" id="WP_072986472.1">
    <property type="nucleotide sequence ID" value="NZ_FQZB01000008.1"/>
</dbReference>
<dbReference type="InterPro" id="IPR027417">
    <property type="entry name" value="P-loop_NTPase"/>
</dbReference>
<dbReference type="PIRSF" id="PIRSF001327">
    <property type="entry name" value="Arsenical_pump-driving_ATPase"/>
    <property type="match status" value="1"/>
</dbReference>
<feature type="domain" description="AAA+ ATPase" evidence="2">
    <location>
        <begin position="12"/>
        <end position="233"/>
    </location>
</feature>
<dbReference type="InterPro" id="IPR016300">
    <property type="entry name" value="ATPase_ArsA/GET3"/>
</dbReference>
<dbReference type="PANTHER" id="PTHR10803:SF3">
    <property type="entry name" value="ATPASE GET3"/>
    <property type="match status" value="1"/>
</dbReference>
<accession>A0A1M6J7K4</accession>
<dbReference type="Gene3D" id="3.40.50.300">
    <property type="entry name" value="P-loop containing nucleotide triphosphate hydrolases"/>
    <property type="match status" value="2"/>
</dbReference>
<name>A0A1M6J7K4_9CLOT</name>
<dbReference type="InterPro" id="IPR003593">
    <property type="entry name" value="AAA+_ATPase"/>
</dbReference>
<dbReference type="NCBIfam" id="TIGR04291">
    <property type="entry name" value="arsen_driv_ArsA"/>
    <property type="match status" value="1"/>
</dbReference>
<dbReference type="AlphaFoldDB" id="A0A1M6J7K4"/>
<dbReference type="InterPro" id="IPR027541">
    <property type="entry name" value="Ars_ATPase"/>
</dbReference>
<dbReference type="Pfam" id="PF02374">
    <property type="entry name" value="ArsA_ATPase"/>
    <property type="match status" value="3"/>
</dbReference>
<comment type="similarity">
    <text evidence="1">Belongs to the arsA ATPase family.</text>
</comment>
<evidence type="ECO:0000313" key="4">
    <source>
        <dbReference type="Proteomes" id="UP000184310"/>
    </source>
</evidence>
<dbReference type="GO" id="GO:0005524">
    <property type="term" value="F:ATP binding"/>
    <property type="evidence" value="ECO:0007669"/>
    <property type="project" value="UniProtKB-KW"/>
</dbReference>
<dbReference type="PANTHER" id="PTHR10803">
    <property type="entry name" value="ARSENICAL PUMP-DRIVING ATPASE ARSENITE-TRANSLOCATING ATPASE"/>
    <property type="match status" value="1"/>
</dbReference>
<dbReference type="SUPFAM" id="SSF52540">
    <property type="entry name" value="P-loop containing nucleoside triphosphate hydrolases"/>
    <property type="match status" value="2"/>
</dbReference>
<keyword evidence="4" id="KW-1185">Reference proteome</keyword>
<dbReference type="CDD" id="cd02035">
    <property type="entry name" value="ArsA"/>
    <property type="match status" value="2"/>
</dbReference>
<feature type="domain" description="AAA+ ATPase" evidence="2">
    <location>
        <begin position="325"/>
        <end position="517"/>
    </location>
</feature>
<dbReference type="FunFam" id="3.40.50.300:FF:002242">
    <property type="entry name" value="Arsenical pump-driving ATPase"/>
    <property type="match status" value="1"/>
</dbReference>
<dbReference type="Proteomes" id="UP000184310">
    <property type="component" value="Unassembled WGS sequence"/>
</dbReference>
<protein>
    <submittedName>
        <fullName evidence="3">Arsenite efflux ATP-binding protein ArsA (TC 3.A.4.1.1)</fullName>
    </submittedName>
</protein>
<proteinExistence type="inferred from homology"/>
<dbReference type="InterPro" id="IPR025723">
    <property type="entry name" value="ArsA/GET3_ATPase-like"/>
</dbReference>
<keyword evidence="3" id="KW-0547">Nucleotide-binding</keyword>
<evidence type="ECO:0000313" key="3">
    <source>
        <dbReference type="EMBL" id="SHJ42662.1"/>
    </source>
</evidence>
<dbReference type="EMBL" id="FQZB01000008">
    <property type="protein sequence ID" value="SHJ42662.1"/>
    <property type="molecule type" value="Genomic_DNA"/>
</dbReference>
<organism evidence="3 4">
    <name type="scientific">Clostridium cavendishii DSM 21758</name>
    <dbReference type="NCBI Taxonomy" id="1121302"/>
    <lineage>
        <taxon>Bacteria</taxon>
        <taxon>Bacillati</taxon>
        <taxon>Bacillota</taxon>
        <taxon>Clostridia</taxon>
        <taxon>Eubacteriales</taxon>
        <taxon>Clostridiaceae</taxon>
        <taxon>Clostridium</taxon>
    </lineage>
</organism>
<evidence type="ECO:0000259" key="2">
    <source>
        <dbReference type="SMART" id="SM00382"/>
    </source>
</evidence>
<keyword evidence="3" id="KW-0067">ATP-binding</keyword>
<sequence>MERLFNTKDIDLTKYLFFTGKGGVGKTSTACATAINLADVGKRVMLVSTDPASNLQDVFNRTLNNKGVQIEEVPNLVVANFNPEDAAKEYRESVVGPFRGKLPKVVINNMEEQLSGSCTVEIAAFNEFSTFITDEKIKNEFDYIIFDTAPTGHTLRMLQLPSAWSNFISESTHGASCLGQLSGLEERKEVYKNAVKALADSAMTTLILVSRPELTPLNEAERASKELQDLGIDNQILVINGVLKEVNDSLSTALYEKQKKALSEMPQGLKALEQFTIPLRPYNITGLENVRAFLKEDNIILSDEKLEIEIIPEFKDIVDDLYNTNKKVIFTMGKGGVGKTTIAASIALGLSKKGKKVHLTTTDPAAHLKFVLDESLGISFSHIDEKKELENYKEEVLSKARMTMTEEDIEYVKEDLRSPCTQEIAVFRAFSKIVERSENEIVVIDTAPTGHTLLLLDSTESYHREISRSQGDIPESVRKLLPKLRDENSTEVIIVTLAEATPVYEAMRLEADLKRAGISSKWWIINSSMYAANTTNEILKAKASNEVKWINKVNEISKGNFALVEWKAEDIKGEKLLDLVK</sequence>